<evidence type="ECO:0000259" key="7">
    <source>
        <dbReference type="Pfam" id="PF01435"/>
    </source>
</evidence>
<evidence type="ECO:0000256" key="1">
    <source>
        <dbReference type="ARBA" id="ARBA00022670"/>
    </source>
</evidence>
<comment type="similarity">
    <text evidence="6">Belongs to the peptidase M48 family.</text>
</comment>
<evidence type="ECO:0000256" key="4">
    <source>
        <dbReference type="ARBA" id="ARBA00022833"/>
    </source>
</evidence>
<keyword evidence="5 6" id="KW-0482">Metalloprotease</keyword>
<gene>
    <name evidence="8" type="ORF">GS601_15585</name>
</gene>
<dbReference type="Pfam" id="PF01435">
    <property type="entry name" value="Peptidase_M48"/>
    <property type="match status" value="1"/>
</dbReference>
<accession>A0A8J8CNR0</accession>
<dbReference type="GO" id="GO:0046872">
    <property type="term" value="F:metal ion binding"/>
    <property type="evidence" value="ECO:0007669"/>
    <property type="project" value="UniProtKB-KW"/>
</dbReference>
<keyword evidence="2" id="KW-0479">Metal-binding</keyword>
<evidence type="ECO:0000313" key="9">
    <source>
        <dbReference type="Proteomes" id="UP000646053"/>
    </source>
</evidence>
<keyword evidence="3 6" id="KW-0378">Hydrolase</keyword>
<dbReference type="PANTHER" id="PTHR22726">
    <property type="entry name" value="METALLOENDOPEPTIDASE OMA1"/>
    <property type="match status" value="1"/>
</dbReference>
<dbReference type="InterPro" id="IPR001915">
    <property type="entry name" value="Peptidase_M48"/>
</dbReference>
<keyword evidence="9" id="KW-1185">Reference proteome</keyword>
<dbReference type="Proteomes" id="UP000646053">
    <property type="component" value="Unassembled WGS sequence"/>
</dbReference>
<name>A0A8J8CNR0_9CYAN</name>
<evidence type="ECO:0000256" key="6">
    <source>
        <dbReference type="RuleBase" id="RU003983"/>
    </source>
</evidence>
<feature type="domain" description="Peptidase M48" evidence="7">
    <location>
        <begin position="83"/>
        <end position="254"/>
    </location>
</feature>
<evidence type="ECO:0000256" key="5">
    <source>
        <dbReference type="ARBA" id="ARBA00023049"/>
    </source>
</evidence>
<evidence type="ECO:0000256" key="3">
    <source>
        <dbReference type="ARBA" id="ARBA00022801"/>
    </source>
</evidence>
<organism evidence="8 9">
    <name type="scientific">Myxacorys almedinensis A</name>
    <dbReference type="NCBI Taxonomy" id="2690445"/>
    <lineage>
        <taxon>Bacteria</taxon>
        <taxon>Bacillati</taxon>
        <taxon>Cyanobacteriota</taxon>
        <taxon>Cyanophyceae</taxon>
        <taxon>Leptolyngbyales</taxon>
        <taxon>Leptolyngbyaceae</taxon>
        <taxon>Myxacorys</taxon>
        <taxon>Myxacorys almedinensis</taxon>
    </lineage>
</organism>
<dbReference type="GO" id="GO:0016020">
    <property type="term" value="C:membrane"/>
    <property type="evidence" value="ECO:0007669"/>
    <property type="project" value="TreeGrafter"/>
</dbReference>
<comment type="cofactor">
    <cofactor evidence="6">
        <name>Zn(2+)</name>
        <dbReference type="ChEBI" id="CHEBI:29105"/>
    </cofactor>
    <text evidence="6">Binds 1 zinc ion per subunit.</text>
</comment>
<keyword evidence="1 6" id="KW-0645">Protease</keyword>
<dbReference type="GO" id="GO:0051603">
    <property type="term" value="P:proteolysis involved in protein catabolic process"/>
    <property type="evidence" value="ECO:0007669"/>
    <property type="project" value="TreeGrafter"/>
</dbReference>
<protein>
    <submittedName>
        <fullName evidence="8">M48 family metalloprotease</fullName>
    </submittedName>
</protein>
<keyword evidence="4 6" id="KW-0862">Zinc</keyword>
<dbReference type="GO" id="GO:0004222">
    <property type="term" value="F:metalloendopeptidase activity"/>
    <property type="evidence" value="ECO:0007669"/>
    <property type="project" value="InterPro"/>
</dbReference>
<dbReference type="PANTHER" id="PTHR22726:SF1">
    <property type="entry name" value="METALLOENDOPEPTIDASE OMA1, MITOCHONDRIAL"/>
    <property type="match status" value="1"/>
</dbReference>
<dbReference type="CDD" id="cd07333">
    <property type="entry name" value="M48C_bepA_like"/>
    <property type="match status" value="1"/>
</dbReference>
<comment type="caution">
    <text evidence="8">The sequence shown here is derived from an EMBL/GenBank/DDBJ whole genome shotgun (WGS) entry which is preliminary data.</text>
</comment>
<dbReference type="Gene3D" id="3.30.2010.10">
    <property type="entry name" value="Metalloproteases ('zincins'), catalytic domain"/>
    <property type="match status" value="1"/>
</dbReference>
<proteinExistence type="inferred from homology"/>
<dbReference type="InterPro" id="IPR051156">
    <property type="entry name" value="Mito/Outer_Membr_Metalloprot"/>
</dbReference>
<evidence type="ECO:0000313" key="8">
    <source>
        <dbReference type="EMBL" id="NDJ18692.1"/>
    </source>
</evidence>
<dbReference type="AlphaFoldDB" id="A0A8J8CNR0"/>
<dbReference type="EMBL" id="WVIE01000018">
    <property type="protein sequence ID" value="NDJ18692.1"/>
    <property type="molecule type" value="Genomic_DNA"/>
</dbReference>
<reference evidence="8" key="1">
    <citation type="submission" date="2019-12" db="EMBL/GenBank/DDBJ databases">
        <title>High-Quality draft genome sequences of three cyanobacteria isolated from the limestone walls of the Old Cathedral of Coimbra.</title>
        <authorList>
            <person name="Tiago I."/>
            <person name="Soares F."/>
            <person name="Portugal A."/>
        </authorList>
    </citation>
    <scope>NUCLEOTIDE SEQUENCE</scope>
    <source>
        <strain evidence="8">A</strain>
    </source>
</reference>
<sequence>MFKQHLRHRWLYPILSLTLVFTIAFGQPLVAQAISWADLLRGGLQVIQGIQLTRLSDSQEVDLGRQMNAQLSSQGIRLLRDPSLNQYVNTIGQRLVRNSDRPNLPFTFQVVDNKSINAFATTGGYVYVHRGLMEAADNEAQLASVIGHEIGHITGGHLLAQMRKSAVQRGLLTAGGLNRSTAVNLGLQLAVNLPNNRNDEYDADRRGLTMISRAGYAQSEVVAFMQKLLSSRSSPAFLSNHPATSDRIVRLRQMIASTPARGSDGVNPTAYRSAISR</sequence>
<evidence type="ECO:0000256" key="2">
    <source>
        <dbReference type="ARBA" id="ARBA00022723"/>
    </source>
</evidence>